<dbReference type="Gene3D" id="2.60.40.790">
    <property type="match status" value="1"/>
</dbReference>
<organism evidence="4 5">
    <name type="scientific">Candidatus Thermofonsia Clade 1 bacterium</name>
    <dbReference type="NCBI Taxonomy" id="2364210"/>
    <lineage>
        <taxon>Bacteria</taxon>
        <taxon>Bacillati</taxon>
        <taxon>Chloroflexota</taxon>
        <taxon>Candidatus Thermofontia</taxon>
        <taxon>Candidatus Thermofonsia Clade 1</taxon>
    </lineage>
</organism>
<protein>
    <recommendedName>
        <fullName evidence="3">SHSP domain-containing protein</fullName>
    </recommendedName>
</protein>
<evidence type="ECO:0000256" key="2">
    <source>
        <dbReference type="RuleBase" id="RU003616"/>
    </source>
</evidence>
<comment type="similarity">
    <text evidence="1 2">Belongs to the small heat shock protein (HSP20) family.</text>
</comment>
<dbReference type="InterPro" id="IPR002068">
    <property type="entry name" value="A-crystallin/Hsp20_dom"/>
</dbReference>
<dbReference type="Pfam" id="PF00011">
    <property type="entry name" value="HSP20"/>
    <property type="match status" value="1"/>
</dbReference>
<evidence type="ECO:0000313" key="5">
    <source>
        <dbReference type="Proteomes" id="UP000228921"/>
    </source>
</evidence>
<sequence length="159" mass="18030">MSLIRRDYNPFEEMDRMMERMRSMMNALLPTSWEMPRLSDVTTLAVDMTSDENSVTVRTALPGFKQDEIDISVQGNVLTISAETKAEREDKQANWHIREMRYGKFARSVVLPEDVLTDKAEATLEDGILTVKLPKQKPSPIQKIAVTVKNLLGSGKKSE</sequence>
<proteinExistence type="inferred from homology"/>
<dbReference type="CDD" id="cd06464">
    <property type="entry name" value="ACD_sHsps-like"/>
    <property type="match status" value="1"/>
</dbReference>
<dbReference type="InterPro" id="IPR031107">
    <property type="entry name" value="Small_HSP"/>
</dbReference>
<dbReference type="PANTHER" id="PTHR11527">
    <property type="entry name" value="HEAT-SHOCK PROTEIN 20 FAMILY MEMBER"/>
    <property type="match status" value="1"/>
</dbReference>
<dbReference type="Proteomes" id="UP000228921">
    <property type="component" value="Unassembled WGS sequence"/>
</dbReference>
<dbReference type="PROSITE" id="PS01031">
    <property type="entry name" value="SHSP"/>
    <property type="match status" value="1"/>
</dbReference>
<dbReference type="AlphaFoldDB" id="A0A2M8P0H8"/>
<dbReference type="InterPro" id="IPR008978">
    <property type="entry name" value="HSP20-like_chaperone"/>
</dbReference>
<accession>A0A2M8P0H8</accession>
<comment type="caution">
    <text evidence="4">The sequence shown here is derived from an EMBL/GenBank/DDBJ whole genome shotgun (WGS) entry which is preliminary data.</text>
</comment>
<dbReference type="EMBL" id="PGTK01000005">
    <property type="protein sequence ID" value="PJF31048.1"/>
    <property type="molecule type" value="Genomic_DNA"/>
</dbReference>
<dbReference type="SUPFAM" id="SSF49764">
    <property type="entry name" value="HSP20-like chaperones"/>
    <property type="match status" value="1"/>
</dbReference>
<reference evidence="4 5" key="1">
    <citation type="submission" date="2017-11" db="EMBL/GenBank/DDBJ databases">
        <title>Evolution of Phototrophy in the Chloroflexi Phylum Driven by Horizontal Gene Transfer.</title>
        <authorList>
            <person name="Ward L.M."/>
            <person name="Hemp J."/>
            <person name="Shih P.M."/>
            <person name="Mcglynn S.E."/>
            <person name="Fischer W."/>
        </authorList>
    </citation>
    <scope>NUCLEOTIDE SEQUENCE [LARGE SCALE GENOMIC DNA]</scope>
    <source>
        <strain evidence="4">CP2_2F</strain>
    </source>
</reference>
<evidence type="ECO:0000259" key="3">
    <source>
        <dbReference type="PROSITE" id="PS01031"/>
    </source>
</evidence>
<feature type="domain" description="SHSP" evidence="3">
    <location>
        <begin position="37"/>
        <end position="149"/>
    </location>
</feature>
<name>A0A2M8P0H8_9CHLR</name>
<evidence type="ECO:0000313" key="4">
    <source>
        <dbReference type="EMBL" id="PJF31048.1"/>
    </source>
</evidence>
<evidence type="ECO:0000256" key="1">
    <source>
        <dbReference type="PROSITE-ProRule" id="PRU00285"/>
    </source>
</evidence>
<gene>
    <name evidence="4" type="ORF">CUN51_06105</name>
</gene>